<evidence type="ECO:0000256" key="1">
    <source>
        <dbReference type="SAM" id="MobiDB-lite"/>
    </source>
</evidence>
<protein>
    <submittedName>
        <fullName evidence="2">Uncharacterized protein</fullName>
    </submittedName>
</protein>
<dbReference type="EMBL" id="EQ962660">
    <property type="protein sequence ID" value="EED12268.1"/>
    <property type="molecule type" value="Genomic_DNA"/>
</dbReference>
<evidence type="ECO:0000313" key="2">
    <source>
        <dbReference type="EMBL" id="EED12268.1"/>
    </source>
</evidence>
<dbReference type="RefSeq" id="XP_002487922.1">
    <property type="nucleotide sequence ID" value="XM_002487877.1"/>
</dbReference>
<organism evidence="2 3">
    <name type="scientific">Talaromyces stipitatus (strain ATCC 10500 / CBS 375.48 / QM 6759 / NRRL 1006)</name>
    <name type="common">Penicillium stipitatum</name>
    <dbReference type="NCBI Taxonomy" id="441959"/>
    <lineage>
        <taxon>Eukaryota</taxon>
        <taxon>Fungi</taxon>
        <taxon>Dikarya</taxon>
        <taxon>Ascomycota</taxon>
        <taxon>Pezizomycotina</taxon>
        <taxon>Eurotiomycetes</taxon>
        <taxon>Eurotiomycetidae</taxon>
        <taxon>Eurotiales</taxon>
        <taxon>Trichocomaceae</taxon>
        <taxon>Talaromyces</taxon>
        <taxon>Talaromyces sect. Talaromyces</taxon>
    </lineage>
</organism>
<dbReference type="HOGENOM" id="CLU_1778712_0_0_1"/>
<sequence>MLLVAPINFGIQIGMDKMKLIEKLWPVNDVKFPEKEARNGLKQHGGNFEILGRYTLYCDLCEDWADPTYDWIHGLGRFKAAVKTFRPELEAGANTSSSTNRDAPYPEGHSDSLKKSKWFTRAADMKERRQERDCESLGDGRCSIHG</sequence>
<evidence type="ECO:0000313" key="3">
    <source>
        <dbReference type="Proteomes" id="UP000001745"/>
    </source>
</evidence>
<proteinExistence type="predicted"/>
<dbReference type="GeneID" id="8098024"/>
<name>B8MT85_TALSN</name>
<dbReference type="AlphaFoldDB" id="B8MT85"/>
<dbReference type="VEuPathDB" id="FungiDB:TSTA_003280"/>
<accession>B8MT85</accession>
<dbReference type="Proteomes" id="UP000001745">
    <property type="component" value="Unassembled WGS sequence"/>
</dbReference>
<gene>
    <name evidence="2" type="ORF">TSTA_003280</name>
</gene>
<feature type="region of interest" description="Disordered" evidence="1">
    <location>
        <begin position="127"/>
        <end position="146"/>
    </location>
</feature>
<reference evidence="3" key="1">
    <citation type="journal article" date="2015" name="Genome Announc.">
        <title>Genome sequence of the AIDS-associated pathogen Penicillium marneffei (ATCC18224) and its near taxonomic relative Talaromyces stipitatus (ATCC10500).</title>
        <authorList>
            <person name="Nierman W.C."/>
            <person name="Fedorova-Abrams N.D."/>
            <person name="Andrianopoulos A."/>
        </authorList>
    </citation>
    <scope>NUCLEOTIDE SEQUENCE [LARGE SCALE GENOMIC DNA]</scope>
    <source>
        <strain evidence="3">ATCC 10500 / CBS 375.48 / QM 6759 / NRRL 1006</strain>
    </source>
</reference>
<feature type="region of interest" description="Disordered" evidence="1">
    <location>
        <begin position="90"/>
        <end position="116"/>
    </location>
</feature>
<dbReference type="InParanoid" id="B8MT85"/>
<keyword evidence="3" id="KW-1185">Reference proteome</keyword>